<evidence type="ECO:0000313" key="1">
    <source>
        <dbReference type="EMBL" id="KAK3678730.1"/>
    </source>
</evidence>
<dbReference type="AlphaFoldDB" id="A0AAE0WVN0"/>
<comment type="caution">
    <text evidence="1">The sequence shown here is derived from an EMBL/GenBank/DDBJ whole genome shotgun (WGS) entry which is preliminary data.</text>
</comment>
<reference evidence="1" key="1">
    <citation type="submission" date="2023-07" db="EMBL/GenBank/DDBJ databases">
        <title>Black Yeasts Isolated from many extreme environments.</title>
        <authorList>
            <person name="Coleine C."/>
            <person name="Stajich J.E."/>
            <person name="Selbmann L."/>
        </authorList>
    </citation>
    <scope>NUCLEOTIDE SEQUENCE</scope>
    <source>
        <strain evidence="1">CCFEE 5485</strain>
    </source>
</reference>
<sequence>MVDAASSEIRGYVDWAEAEQLPLGISLYGLEHLLGYLDNDPGTKKPVFTYYAQAEELRVLFWESLQRHVHEINSDTVRHAIEIAAQLGILLWHGFAWDDGRIDRVVDPEHDAVEVGYLQEFLRVQAEPSRRDSAIVHGPAAGSS</sequence>
<organism evidence="1 2">
    <name type="scientific">Recurvomyces mirabilis</name>
    <dbReference type="NCBI Taxonomy" id="574656"/>
    <lineage>
        <taxon>Eukaryota</taxon>
        <taxon>Fungi</taxon>
        <taxon>Dikarya</taxon>
        <taxon>Ascomycota</taxon>
        <taxon>Pezizomycotina</taxon>
        <taxon>Dothideomycetes</taxon>
        <taxon>Dothideomycetidae</taxon>
        <taxon>Mycosphaerellales</taxon>
        <taxon>Teratosphaeriaceae</taxon>
        <taxon>Recurvomyces</taxon>
    </lineage>
</organism>
<accession>A0AAE0WVN0</accession>
<dbReference type="Proteomes" id="UP001274830">
    <property type="component" value="Unassembled WGS sequence"/>
</dbReference>
<keyword evidence="2" id="KW-1185">Reference proteome</keyword>
<name>A0AAE0WVN0_9PEZI</name>
<gene>
    <name evidence="1" type="ORF">LTR78_001183</name>
</gene>
<protein>
    <submittedName>
        <fullName evidence="1">Uncharacterized protein</fullName>
    </submittedName>
</protein>
<dbReference type="EMBL" id="JAUTXT010000003">
    <property type="protein sequence ID" value="KAK3678730.1"/>
    <property type="molecule type" value="Genomic_DNA"/>
</dbReference>
<proteinExistence type="predicted"/>
<evidence type="ECO:0000313" key="2">
    <source>
        <dbReference type="Proteomes" id="UP001274830"/>
    </source>
</evidence>